<evidence type="ECO:0000256" key="1">
    <source>
        <dbReference type="SAM" id="Phobius"/>
    </source>
</evidence>
<feature type="transmembrane region" description="Helical" evidence="1">
    <location>
        <begin position="21"/>
        <end position="45"/>
    </location>
</feature>
<gene>
    <name evidence="2" type="ORF">JOC94_003266</name>
</gene>
<reference evidence="2 3" key="1">
    <citation type="submission" date="2021-01" db="EMBL/GenBank/DDBJ databases">
        <title>Genomic Encyclopedia of Type Strains, Phase IV (KMG-IV): sequencing the most valuable type-strain genomes for metagenomic binning, comparative biology and taxonomic classification.</title>
        <authorList>
            <person name="Goeker M."/>
        </authorList>
    </citation>
    <scope>NUCLEOTIDE SEQUENCE [LARGE SCALE GENOMIC DNA]</scope>
    <source>
        <strain evidence="2 3">DSM 105453</strain>
    </source>
</reference>
<feature type="transmembrane region" description="Helical" evidence="1">
    <location>
        <begin position="51"/>
        <end position="73"/>
    </location>
</feature>
<evidence type="ECO:0000313" key="2">
    <source>
        <dbReference type="EMBL" id="MBM7716246.1"/>
    </source>
</evidence>
<dbReference type="Proteomes" id="UP000823485">
    <property type="component" value="Unassembled WGS sequence"/>
</dbReference>
<proteinExistence type="predicted"/>
<keyword evidence="1" id="KW-0472">Membrane</keyword>
<evidence type="ECO:0000313" key="3">
    <source>
        <dbReference type="Proteomes" id="UP000823485"/>
    </source>
</evidence>
<protein>
    <submittedName>
        <fullName evidence="2">Membrane protein</fullName>
    </submittedName>
</protein>
<name>A0ABS2R9C1_9BACI</name>
<keyword evidence="3" id="KW-1185">Reference proteome</keyword>
<sequence length="93" mass="9499">MRQFLGTIASTIWIPLDNSAFLAAMAVVFDVIVVLIVSIVLTAIVVLVVTVAIVVVAAVVVVVAVDAAAVAVVDAVVKKNTKGPCISCAGTFF</sequence>
<organism evidence="2 3">
    <name type="scientific">Siminovitchia thermophila</name>
    <dbReference type="NCBI Taxonomy" id="1245522"/>
    <lineage>
        <taxon>Bacteria</taxon>
        <taxon>Bacillati</taxon>
        <taxon>Bacillota</taxon>
        <taxon>Bacilli</taxon>
        <taxon>Bacillales</taxon>
        <taxon>Bacillaceae</taxon>
        <taxon>Siminovitchia</taxon>
    </lineage>
</organism>
<keyword evidence="1" id="KW-1133">Transmembrane helix</keyword>
<comment type="caution">
    <text evidence="2">The sequence shown here is derived from an EMBL/GenBank/DDBJ whole genome shotgun (WGS) entry which is preliminary data.</text>
</comment>
<dbReference type="EMBL" id="JAFBFH010000024">
    <property type="protein sequence ID" value="MBM7716246.1"/>
    <property type="molecule type" value="Genomic_DNA"/>
</dbReference>
<keyword evidence="1" id="KW-0812">Transmembrane</keyword>
<accession>A0ABS2R9C1</accession>